<dbReference type="Proteomes" id="UP000317650">
    <property type="component" value="Unassembled WGS sequence"/>
</dbReference>
<sequence>MAYSSCSNGVGNKILSGGEMGRTSGEIQCDQLSIHSWDPGASGGGPHGSSLLEEAIQPLQCLGRPQWENAHLKRENGAPNTTHSQTKNEIRHFSFWGVGGIVPFEPFFHAFPEVGGKRNQ</sequence>
<name>A0A4S8I3J8_MUSBA</name>
<accession>A0A4S8I3J8</accession>
<evidence type="ECO:0000313" key="2">
    <source>
        <dbReference type="Proteomes" id="UP000317650"/>
    </source>
</evidence>
<gene>
    <name evidence="1" type="ORF">C4D60_Mb00t17410</name>
</gene>
<dbReference type="AlphaFoldDB" id="A0A4S8I3J8"/>
<proteinExistence type="predicted"/>
<protein>
    <submittedName>
        <fullName evidence="1">Uncharacterized protein</fullName>
    </submittedName>
</protein>
<comment type="caution">
    <text evidence="1">The sequence shown here is derived from an EMBL/GenBank/DDBJ whole genome shotgun (WGS) entry which is preliminary data.</text>
</comment>
<evidence type="ECO:0000313" key="1">
    <source>
        <dbReference type="EMBL" id="THU42518.1"/>
    </source>
</evidence>
<organism evidence="1 2">
    <name type="scientific">Musa balbisiana</name>
    <name type="common">Banana</name>
    <dbReference type="NCBI Taxonomy" id="52838"/>
    <lineage>
        <taxon>Eukaryota</taxon>
        <taxon>Viridiplantae</taxon>
        <taxon>Streptophyta</taxon>
        <taxon>Embryophyta</taxon>
        <taxon>Tracheophyta</taxon>
        <taxon>Spermatophyta</taxon>
        <taxon>Magnoliopsida</taxon>
        <taxon>Liliopsida</taxon>
        <taxon>Zingiberales</taxon>
        <taxon>Musaceae</taxon>
        <taxon>Musa</taxon>
    </lineage>
</organism>
<reference evidence="1 2" key="1">
    <citation type="journal article" date="2019" name="Nat. Plants">
        <title>Genome sequencing of Musa balbisiana reveals subgenome evolution and function divergence in polyploid bananas.</title>
        <authorList>
            <person name="Yao X."/>
        </authorList>
    </citation>
    <scope>NUCLEOTIDE SEQUENCE [LARGE SCALE GENOMIC DNA]</scope>
    <source>
        <strain evidence="2">cv. DH-PKW</strain>
        <tissue evidence="1">Leaves</tissue>
    </source>
</reference>
<dbReference type="EMBL" id="PYDT01001326">
    <property type="protein sequence ID" value="THU42518.1"/>
    <property type="molecule type" value="Genomic_DNA"/>
</dbReference>
<keyword evidence="2" id="KW-1185">Reference proteome</keyword>